<dbReference type="Proteomes" id="UP001595681">
    <property type="component" value="Unassembled WGS sequence"/>
</dbReference>
<protein>
    <recommendedName>
        <fullName evidence="3">Secreted protein</fullName>
    </recommendedName>
</protein>
<dbReference type="RefSeq" id="WP_380795648.1">
    <property type="nucleotide sequence ID" value="NZ_JBHRVU010000004.1"/>
</dbReference>
<gene>
    <name evidence="1" type="ORF">ACFOKF_11090</name>
</gene>
<accession>A0ABV7NG55</accession>
<keyword evidence="2" id="KW-1185">Reference proteome</keyword>
<dbReference type="EMBL" id="JBHRVU010000004">
    <property type="protein sequence ID" value="MFC3441718.1"/>
    <property type="molecule type" value="Genomic_DNA"/>
</dbReference>
<sequence>MRQQSLMTAATCCIAILSPDTAQSMMSRPWHYSGTLAITDAIRPWTVASGQWKNIGRKGEIADSAILPEWISASALPPLDILFRI</sequence>
<name>A0ABV7NG55_9SPHN</name>
<evidence type="ECO:0000313" key="2">
    <source>
        <dbReference type="Proteomes" id="UP001595681"/>
    </source>
</evidence>
<evidence type="ECO:0000313" key="1">
    <source>
        <dbReference type="EMBL" id="MFC3441718.1"/>
    </source>
</evidence>
<proteinExistence type="predicted"/>
<evidence type="ECO:0008006" key="3">
    <source>
        <dbReference type="Google" id="ProtNLM"/>
    </source>
</evidence>
<organism evidence="1 2">
    <name type="scientific">Sphingobium rhizovicinum</name>
    <dbReference type="NCBI Taxonomy" id="432308"/>
    <lineage>
        <taxon>Bacteria</taxon>
        <taxon>Pseudomonadati</taxon>
        <taxon>Pseudomonadota</taxon>
        <taxon>Alphaproteobacteria</taxon>
        <taxon>Sphingomonadales</taxon>
        <taxon>Sphingomonadaceae</taxon>
        <taxon>Sphingobium</taxon>
    </lineage>
</organism>
<comment type="caution">
    <text evidence="1">The sequence shown here is derived from an EMBL/GenBank/DDBJ whole genome shotgun (WGS) entry which is preliminary data.</text>
</comment>
<reference evidence="2" key="1">
    <citation type="journal article" date="2019" name="Int. J. Syst. Evol. Microbiol.">
        <title>The Global Catalogue of Microorganisms (GCM) 10K type strain sequencing project: providing services to taxonomists for standard genome sequencing and annotation.</title>
        <authorList>
            <consortium name="The Broad Institute Genomics Platform"/>
            <consortium name="The Broad Institute Genome Sequencing Center for Infectious Disease"/>
            <person name="Wu L."/>
            <person name="Ma J."/>
        </authorList>
    </citation>
    <scope>NUCLEOTIDE SEQUENCE [LARGE SCALE GENOMIC DNA]</scope>
    <source>
        <strain evidence="2">CCM 7491</strain>
    </source>
</reference>